<keyword evidence="1" id="KW-0175">Coiled coil</keyword>
<accession>A0A8H6SK28</accession>
<dbReference type="SUPFAM" id="SSF52047">
    <property type="entry name" value="RNI-like"/>
    <property type="match status" value="1"/>
</dbReference>
<dbReference type="InterPro" id="IPR032675">
    <property type="entry name" value="LRR_dom_sf"/>
</dbReference>
<evidence type="ECO:0000313" key="3">
    <source>
        <dbReference type="Proteomes" id="UP000613580"/>
    </source>
</evidence>
<dbReference type="AlphaFoldDB" id="A0A8H6SK28"/>
<feature type="coiled-coil region" evidence="1">
    <location>
        <begin position="36"/>
        <end position="63"/>
    </location>
</feature>
<dbReference type="Gene3D" id="1.20.1280.50">
    <property type="match status" value="1"/>
</dbReference>
<dbReference type="EMBL" id="JACAZE010000014">
    <property type="protein sequence ID" value="KAF7299757.1"/>
    <property type="molecule type" value="Genomic_DNA"/>
</dbReference>
<dbReference type="Proteomes" id="UP000613580">
    <property type="component" value="Unassembled WGS sequence"/>
</dbReference>
<dbReference type="Gene3D" id="3.80.10.10">
    <property type="entry name" value="Ribonuclease Inhibitor"/>
    <property type="match status" value="1"/>
</dbReference>
<reference evidence="2" key="1">
    <citation type="submission" date="2020-05" db="EMBL/GenBank/DDBJ databases">
        <title>Mycena genomes resolve the evolution of fungal bioluminescence.</title>
        <authorList>
            <person name="Tsai I.J."/>
        </authorList>
    </citation>
    <scope>NUCLEOTIDE SEQUENCE</scope>
    <source>
        <strain evidence="2">110903Hualien_Pintung</strain>
    </source>
</reference>
<keyword evidence="3" id="KW-1185">Reference proteome</keyword>
<gene>
    <name evidence="2" type="ORF">HMN09_00981600</name>
</gene>
<protein>
    <submittedName>
        <fullName evidence="2">WD40 repeat-like protein</fullName>
    </submittedName>
</protein>
<sequence>MSLDRSPFKDYDSSFLPTDAQISAIRELLVEPRAHLAQLDADIDTMTNALAALREQRRRLRRAVLTHESFLAPIRRLPPEVLQEIFLACLPLDRQASTQTTEAPLLLGCVCRYWRQLSHETADLWTGVLVCGDRETPYYPQMGHIDNAPLRLSTLLPRWLARAGTRPLSLSFVERSTHPWTPDPSSSNTEVQSVSEIMLSTVLQTQHRIGRLEVSSGRAELWRTLQALESSNMPQLTDIRFIFPPDHELRLGSNQLQVPILQHPGLRSVSIEASATSLELPLPWGNLVELRLACFGDNMSDGRPMQSDLHEIFRRCPRLVRCELNFVRSTHLSTSETLQLPFLEELALPGNDLDATAKVLHLVAMPMLRSLRFGSMENREILRPLRAASPSLTVEFSSYYFFAEDPESPLFSILREVPQTTHLRLLMYPFDPYRSVPGPATNFNTATRTGIYDWKWQLGDGFFRSLEAENLCPHLQHIYFSLQSSQLAGTGFIPFLRDCSRRVKHVTIFFQTHEPVDVPEEIQALEAGPDGLRVDLLCAPKPVHHVPWDIERRGAELRRASIDSVYR</sequence>
<proteinExistence type="predicted"/>
<organism evidence="2 3">
    <name type="scientific">Mycena chlorophos</name>
    <name type="common">Agaric fungus</name>
    <name type="synonym">Agaricus chlorophos</name>
    <dbReference type="NCBI Taxonomy" id="658473"/>
    <lineage>
        <taxon>Eukaryota</taxon>
        <taxon>Fungi</taxon>
        <taxon>Dikarya</taxon>
        <taxon>Basidiomycota</taxon>
        <taxon>Agaricomycotina</taxon>
        <taxon>Agaricomycetes</taxon>
        <taxon>Agaricomycetidae</taxon>
        <taxon>Agaricales</taxon>
        <taxon>Marasmiineae</taxon>
        <taxon>Mycenaceae</taxon>
        <taxon>Mycena</taxon>
    </lineage>
</organism>
<name>A0A8H6SK28_MYCCL</name>
<dbReference type="OrthoDB" id="3248197at2759"/>
<evidence type="ECO:0000256" key="1">
    <source>
        <dbReference type="SAM" id="Coils"/>
    </source>
</evidence>
<comment type="caution">
    <text evidence="2">The sequence shown here is derived from an EMBL/GenBank/DDBJ whole genome shotgun (WGS) entry which is preliminary data.</text>
</comment>
<evidence type="ECO:0000313" key="2">
    <source>
        <dbReference type="EMBL" id="KAF7299757.1"/>
    </source>
</evidence>